<dbReference type="PANTHER" id="PTHR13237">
    <property type="entry name" value="SOMETHING ABOUT SILENCING PROTEIN 10-RELATED"/>
    <property type="match status" value="1"/>
</dbReference>
<feature type="region of interest" description="Disordered" evidence="5">
    <location>
        <begin position="364"/>
        <end position="650"/>
    </location>
</feature>
<feature type="compositionally biased region" description="Basic and acidic residues" evidence="5">
    <location>
        <begin position="52"/>
        <end position="62"/>
    </location>
</feature>
<feature type="compositionally biased region" description="Low complexity" evidence="5">
    <location>
        <begin position="1"/>
        <end position="26"/>
    </location>
</feature>
<keyword evidence="4" id="KW-0539">Nucleus</keyword>
<feature type="compositionally biased region" description="Acidic residues" evidence="5">
    <location>
        <begin position="91"/>
        <end position="115"/>
    </location>
</feature>
<dbReference type="InterPro" id="IPR007146">
    <property type="entry name" value="Sas10/Utp3/C1D"/>
</dbReference>
<dbReference type="Pfam" id="PF04000">
    <property type="entry name" value="Sas10_Utp3"/>
    <property type="match status" value="1"/>
</dbReference>
<evidence type="ECO:0000256" key="3">
    <source>
        <dbReference type="ARBA" id="ARBA00022553"/>
    </source>
</evidence>
<evidence type="ECO:0000313" key="7">
    <source>
        <dbReference type="EMBL" id="PWN90211.1"/>
    </source>
</evidence>
<feature type="compositionally biased region" description="Acidic residues" evidence="5">
    <location>
        <begin position="41"/>
        <end position="51"/>
    </location>
</feature>
<evidence type="ECO:0000259" key="6">
    <source>
        <dbReference type="Pfam" id="PF09368"/>
    </source>
</evidence>
<feature type="compositionally biased region" description="Acidic residues" evidence="5">
    <location>
        <begin position="373"/>
        <end position="394"/>
    </location>
</feature>
<evidence type="ECO:0000256" key="1">
    <source>
        <dbReference type="ARBA" id="ARBA00004123"/>
    </source>
</evidence>
<name>A0A316YLY5_9BASI</name>
<proteinExistence type="inferred from homology"/>
<dbReference type="Pfam" id="PF09368">
    <property type="entry name" value="Sas10"/>
    <property type="match status" value="1"/>
</dbReference>
<feature type="compositionally biased region" description="Acidic residues" evidence="5">
    <location>
        <begin position="63"/>
        <end position="74"/>
    </location>
</feature>
<organism evidence="7 8">
    <name type="scientific">Acaromyces ingoldii</name>
    <dbReference type="NCBI Taxonomy" id="215250"/>
    <lineage>
        <taxon>Eukaryota</taxon>
        <taxon>Fungi</taxon>
        <taxon>Dikarya</taxon>
        <taxon>Basidiomycota</taxon>
        <taxon>Ustilaginomycotina</taxon>
        <taxon>Exobasidiomycetes</taxon>
        <taxon>Exobasidiales</taxon>
        <taxon>Cryptobasidiaceae</taxon>
        <taxon>Acaromyces</taxon>
    </lineage>
</organism>
<feature type="compositionally biased region" description="Acidic residues" evidence="5">
    <location>
        <begin position="171"/>
        <end position="183"/>
    </location>
</feature>
<feature type="region of interest" description="Disordered" evidence="5">
    <location>
        <begin position="687"/>
        <end position="769"/>
    </location>
</feature>
<evidence type="ECO:0000256" key="4">
    <source>
        <dbReference type="ARBA" id="ARBA00023242"/>
    </source>
</evidence>
<evidence type="ECO:0000313" key="8">
    <source>
        <dbReference type="Proteomes" id="UP000245768"/>
    </source>
</evidence>
<comment type="subcellular location">
    <subcellularLocation>
        <location evidence="1">Nucleus</location>
    </subcellularLocation>
</comment>
<protein>
    <recommendedName>
        <fullName evidence="6">Sas10 C-terminal domain-containing protein</fullName>
    </recommendedName>
</protein>
<feature type="compositionally biased region" description="Basic and acidic residues" evidence="5">
    <location>
        <begin position="577"/>
        <end position="586"/>
    </location>
</feature>
<dbReference type="PANTHER" id="PTHR13237:SF8">
    <property type="entry name" value="SOMETHING ABOUT SILENCING PROTEIN 10"/>
    <property type="match status" value="1"/>
</dbReference>
<feature type="region of interest" description="Disordered" evidence="5">
    <location>
        <begin position="1"/>
        <end position="254"/>
    </location>
</feature>
<comment type="similarity">
    <text evidence="2">Belongs to the SAS10 family.</text>
</comment>
<feature type="compositionally biased region" description="Acidic residues" evidence="5">
    <location>
        <begin position="134"/>
        <end position="150"/>
    </location>
</feature>
<dbReference type="EMBL" id="KZ819636">
    <property type="protein sequence ID" value="PWN90211.1"/>
    <property type="molecule type" value="Genomic_DNA"/>
</dbReference>
<dbReference type="OrthoDB" id="1924577at2759"/>
<feature type="compositionally biased region" description="Basic and acidic residues" evidence="5">
    <location>
        <begin position="691"/>
        <end position="705"/>
    </location>
</feature>
<dbReference type="GeneID" id="37046910"/>
<feature type="compositionally biased region" description="Basic and acidic residues" evidence="5">
    <location>
        <begin position="215"/>
        <end position="235"/>
    </location>
</feature>
<dbReference type="GO" id="GO:0000462">
    <property type="term" value="P:maturation of SSU-rRNA from tricistronic rRNA transcript (SSU-rRNA, 5.8S rRNA, LSU-rRNA)"/>
    <property type="evidence" value="ECO:0007669"/>
    <property type="project" value="TreeGrafter"/>
</dbReference>
<dbReference type="GO" id="GO:0032040">
    <property type="term" value="C:small-subunit processome"/>
    <property type="evidence" value="ECO:0007669"/>
    <property type="project" value="TreeGrafter"/>
</dbReference>
<dbReference type="FunCoup" id="A0A316YLY5">
    <property type="interactions" value="134"/>
</dbReference>
<feature type="compositionally biased region" description="Basic residues" evidence="5">
    <location>
        <begin position="708"/>
        <end position="724"/>
    </location>
</feature>
<feature type="compositionally biased region" description="Basic and acidic residues" evidence="5">
    <location>
        <begin position="617"/>
        <end position="626"/>
    </location>
</feature>
<gene>
    <name evidence="7" type="ORF">FA10DRAFT_301485</name>
</gene>
<keyword evidence="3" id="KW-0597">Phosphoprotein</keyword>
<feature type="compositionally biased region" description="Acidic residues" evidence="5">
    <location>
        <begin position="607"/>
        <end position="616"/>
    </location>
</feature>
<feature type="compositionally biased region" description="Basic and acidic residues" evidence="5">
    <location>
        <begin position="184"/>
        <end position="196"/>
    </location>
</feature>
<dbReference type="AlphaFoldDB" id="A0A316YLY5"/>
<feature type="domain" description="Sas10 C-terminal" evidence="6">
    <location>
        <begin position="692"/>
        <end position="768"/>
    </location>
</feature>
<feature type="compositionally biased region" description="Polar residues" evidence="5">
    <location>
        <begin position="731"/>
        <end position="749"/>
    </location>
</feature>
<evidence type="ECO:0000256" key="2">
    <source>
        <dbReference type="ARBA" id="ARBA00010979"/>
    </source>
</evidence>
<reference evidence="7 8" key="1">
    <citation type="journal article" date="2018" name="Mol. Biol. Evol.">
        <title>Broad Genomic Sampling Reveals a Smut Pathogenic Ancestry of the Fungal Clade Ustilaginomycotina.</title>
        <authorList>
            <person name="Kijpornyongpan T."/>
            <person name="Mondo S.J."/>
            <person name="Barry K."/>
            <person name="Sandor L."/>
            <person name="Lee J."/>
            <person name="Lipzen A."/>
            <person name="Pangilinan J."/>
            <person name="LaButti K."/>
            <person name="Hainaut M."/>
            <person name="Henrissat B."/>
            <person name="Grigoriev I.V."/>
            <person name="Spatafora J.W."/>
            <person name="Aime M.C."/>
        </authorList>
    </citation>
    <scope>NUCLEOTIDE SEQUENCE [LARGE SCALE GENOMIC DNA]</scope>
    <source>
        <strain evidence="7 8">MCA 4198</strain>
    </source>
</reference>
<feature type="compositionally biased region" description="Low complexity" evidence="5">
    <location>
        <begin position="588"/>
        <end position="606"/>
    </location>
</feature>
<accession>A0A316YLY5</accession>
<dbReference type="STRING" id="215250.A0A316YLY5"/>
<dbReference type="RefSeq" id="XP_025377409.1">
    <property type="nucleotide sequence ID" value="XM_025524994.1"/>
</dbReference>
<dbReference type="InParanoid" id="A0A316YLY5"/>
<dbReference type="Proteomes" id="UP000245768">
    <property type="component" value="Unassembled WGS sequence"/>
</dbReference>
<evidence type="ECO:0000256" key="5">
    <source>
        <dbReference type="SAM" id="MobiDB-lite"/>
    </source>
</evidence>
<dbReference type="InterPro" id="IPR018972">
    <property type="entry name" value="Sas10_C_dom"/>
</dbReference>
<sequence length="769" mass="83932">MARGSRPKPSSGSSARGGNNNSGSPRSRVDASTASLARWENEDDIPDDDEDAFHRQRDKLVFGDDDEGGDEDQFDALGGGREVLGLKGADEDGSEDEEEEDEDEEGEDEYEYEEANEPKGKARGAGIAAPQVESDSDEEDEDNEGEEDEEDRRVASEGWGPNKRSYYSTNDLEDLSSDSEMDEEERREMELREVKRLQAKSRQGMDDDDFGLAEVSKDRMRGTASSREQRRRDLDGAASDPVAPSKEEALPSDPAARSLLVARVQKTTPETIALAGEFADIVDDVSRNIETINEAMAKNPDDPSMGLMQLHHQTLLTYITTLAFYFHLRSSPAYASDPTKLQSHPVLERLMKLKKGLSVMEDYGFGAGSDGGEVGEEEEEEEEEEEDEDEGMDLDDIKAAPIAEGSDDGSVSLGSLEDDELSQLAAEEKENAVPKTKSKLPSQVQKGRKQLSEKESTLSRGAATSARSEKKEKKSKKGAKEPAPPLAELADLDEDELVGDLAASLSSNKKKRGVKRTVSDEEAFDGLGEPTALSASDSLDKEARKKSLRFHTNQIDARDARRKQQLGGPSVGGDTDIPYRDRERSRLAVQQAAAKRAAKDGANNEGLDLDGGDWGEADTRDWRDVMGVEGNAAGALSSKPNDDDDDDAGAADYYDLVVSGKRAAKKQKKEEHDAAKLALRDELMSEAAGEAGDHRGIDRAIEKNRGLTPRRNKASRNPRVKKRQKYDQAQKKLSSTRPVFKGGQNSLQGGYSGEASGISSNVVKSRRFA</sequence>
<keyword evidence="8" id="KW-1185">Reference proteome</keyword>